<name>A0A9D4LHY6_DREPO</name>
<reference evidence="2" key="2">
    <citation type="submission" date="2020-11" db="EMBL/GenBank/DDBJ databases">
        <authorList>
            <person name="McCartney M.A."/>
            <person name="Auch B."/>
            <person name="Kono T."/>
            <person name="Mallez S."/>
            <person name="Becker A."/>
            <person name="Gohl D.M."/>
            <person name="Silverstein K.A.T."/>
            <person name="Koren S."/>
            <person name="Bechman K.B."/>
            <person name="Herman A."/>
            <person name="Abrahante J.E."/>
            <person name="Garbe J."/>
        </authorList>
    </citation>
    <scope>NUCLEOTIDE SEQUENCE</scope>
    <source>
        <strain evidence="2">Duluth1</strain>
        <tissue evidence="2">Whole animal</tissue>
    </source>
</reference>
<feature type="compositionally biased region" description="Polar residues" evidence="1">
    <location>
        <begin position="29"/>
        <end position="40"/>
    </location>
</feature>
<protein>
    <submittedName>
        <fullName evidence="2">Uncharacterized protein</fullName>
    </submittedName>
</protein>
<proteinExistence type="predicted"/>
<accession>A0A9D4LHY6</accession>
<comment type="caution">
    <text evidence="2">The sequence shown here is derived from an EMBL/GenBank/DDBJ whole genome shotgun (WGS) entry which is preliminary data.</text>
</comment>
<dbReference type="AlphaFoldDB" id="A0A9D4LHY6"/>
<feature type="region of interest" description="Disordered" evidence="1">
    <location>
        <begin position="79"/>
        <end position="108"/>
    </location>
</feature>
<reference evidence="2" key="1">
    <citation type="journal article" date="2019" name="bioRxiv">
        <title>The Genome of the Zebra Mussel, Dreissena polymorpha: A Resource for Invasive Species Research.</title>
        <authorList>
            <person name="McCartney M.A."/>
            <person name="Auch B."/>
            <person name="Kono T."/>
            <person name="Mallez S."/>
            <person name="Zhang Y."/>
            <person name="Obille A."/>
            <person name="Becker A."/>
            <person name="Abrahante J.E."/>
            <person name="Garbe J."/>
            <person name="Badalamenti J.P."/>
            <person name="Herman A."/>
            <person name="Mangelson H."/>
            <person name="Liachko I."/>
            <person name="Sullivan S."/>
            <person name="Sone E.D."/>
            <person name="Koren S."/>
            <person name="Silverstein K.A.T."/>
            <person name="Beckman K.B."/>
            <person name="Gohl D.M."/>
        </authorList>
    </citation>
    <scope>NUCLEOTIDE SEQUENCE</scope>
    <source>
        <strain evidence="2">Duluth1</strain>
        <tissue evidence="2">Whole animal</tissue>
    </source>
</reference>
<evidence type="ECO:0000313" key="2">
    <source>
        <dbReference type="EMBL" id="KAH3858923.1"/>
    </source>
</evidence>
<gene>
    <name evidence="2" type="ORF">DPMN_101568</name>
</gene>
<dbReference type="Proteomes" id="UP000828390">
    <property type="component" value="Unassembled WGS sequence"/>
</dbReference>
<feature type="region of interest" description="Disordered" evidence="1">
    <location>
        <begin position="20"/>
        <end position="45"/>
    </location>
</feature>
<feature type="region of interest" description="Disordered" evidence="1">
    <location>
        <begin position="139"/>
        <end position="161"/>
    </location>
</feature>
<feature type="compositionally biased region" description="Basic and acidic residues" evidence="1">
    <location>
        <begin position="79"/>
        <end position="91"/>
    </location>
</feature>
<evidence type="ECO:0000313" key="3">
    <source>
        <dbReference type="Proteomes" id="UP000828390"/>
    </source>
</evidence>
<dbReference type="EMBL" id="JAIWYP010000003">
    <property type="protein sequence ID" value="KAH3858923.1"/>
    <property type="molecule type" value="Genomic_DNA"/>
</dbReference>
<evidence type="ECO:0000256" key="1">
    <source>
        <dbReference type="SAM" id="MobiDB-lite"/>
    </source>
</evidence>
<feature type="compositionally biased region" description="Basic and acidic residues" evidence="1">
    <location>
        <begin position="148"/>
        <end position="161"/>
    </location>
</feature>
<sequence>MAGFRGKMLVEMALNSLQKNVQHQHKNETVTASTSSQKCNHNPPPQYDINYNLDKSTDESFDELDLLDDFDDTVKHPDWTLKRKRDDRTSESEAENEVNEGINPDNVDIANEEVVETSKEDEHVEAKSENQAERNKLLRMQGKKYHGDKKDEQGKSKYCKSRAERVMSPRCCTNRCNKGSGGRQCS</sequence>
<keyword evidence="3" id="KW-1185">Reference proteome</keyword>
<organism evidence="2 3">
    <name type="scientific">Dreissena polymorpha</name>
    <name type="common">Zebra mussel</name>
    <name type="synonym">Mytilus polymorpha</name>
    <dbReference type="NCBI Taxonomy" id="45954"/>
    <lineage>
        <taxon>Eukaryota</taxon>
        <taxon>Metazoa</taxon>
        <taxon>Spiralia</taxon>
        <taxon>Lophotrochozoa</taxon>
        <taxon>Mollusca</taxon>
        <taxon>Bivalvia</taxon>
        <taxon>Autobranchia</taxon>
        <taxon>Heteroconchia</taxon>
        <taxon>Euheterodonta</taxon>
        <taxon>Imparidentia</taxon>
        <taxon>Neoheterodontei</taxon>
        <taxon>Myida</taxon>
        <taxon>Dreissenoidea</taxon>
        <taxon>Dreissenidae</taxon>
        <taxon>Dreissena</taxon>
    </lineage>
</organism>